<comment type="function">
    <text evidence="11">Required for the insertion and/or proper folding and/or complex formation of integral membrane proteins into the membrane. Involved in integration of membrane proteins that insert both dependently and independently of the Sec translocase complex, as well as at least some lipoproteins. Aids folding of multispanning membrane proteins.</text>
</comment>
<evidence type="ECO:0000256" key="5">
    <source>
        <dbReference type="ARBA" id="ARBA00022475"/>
    </source>
</evidence>
<keyword evidence="6 16" id="KW-0812">Transmembrane</keyword>
<dbReference type="GO" id="GO:0032977">
    <property type="term" value="F:membrane insertase activity"/>
    <property type="evidence" value="ECO:0007669"/>
    <property type="project" value="InterPro"/>
</dbReference>
<dbReference type="InterPro" id="IPR028055">
    <property type="entry name" value="YidC/Oxa/ALB_C"/>
</dbReference>
<dbReference type="RefSeq" id="WP_163820745.1">
    <property type="nucleotide sequence ID" value="NZ_JAAGOB010000015.1"/>
</dbReference>
<evidence type="ECO:0000256" key="3">
    <source>
        <dbReference type="ARBA" id="ARBA00015325"/>
    </source>
</evidence>
<keyword evidence="4" id="KW-0813">Transport</keyword>
<evidence type="ECO:0000256" key="10">
    <source>
        <dbReference type="ARBA" id="ARBA00023186"/>
    </source>
</evidence>
<evidence type="ECO:0000256" key="6">
    <source>
        <dbReference type="ARBA" id="ARBA00022692"/>
    </source>
</evidence>
<proteinExistence type="inferred from homology"/>
<feature type="domain" description="Membrane insertase YidC/Oxa/ALB C-terminal" evidence="18">
    <location>
        <begin position="36"/>
        <end position="233"/>
    </location>
</feature>
<evidence type="ECO:0000256" key="17">
    <source>
        <dbReference type="SAM" id="Phobius"/>
    </source>
</evidence>
<dbReference type="GO" id="GO:0005886">
    <property type="term" value="C:plasma membrane"/>
    <property type="evidence" value="ECO:0007669"/>
    <property type="project" value="UniProtKB-SubCell"/>
</dbReference>
<evidence type="ECO:0000256" key="2">
    <source>
        <dbReference type="ARBA" id="ARBA00010527"/>
    </source>
</evidence>
<dbReference type="PANTHER" id="PTHR12428">
    <property type="entry name" value="OXA1"/>
    <property type="match status" value="1"/>
</dbReference>
<dbReference type="Proteomes" id="UP000469185">
    <property type="component" value="Unassembled WGS sequence"/>
</dbReference>
<evidence type="ECO:0000256" key="13">
    <source>
        <dbReference type="ARBA" id="ARBA00031538"/>
    </source>
</evidence>
<evidence type="ECO:0000256" key="12">
    <source>
        <dbReference type="ARBA" id="ARBA00026028"/>
    </source>
</evidence>
<dbReference type="InterPro" id="IPR001708">
    <property type="entry name" value="YidC/ALB3/OXA1/COX18"/>
</dbReference>
<evidence type="ECO:0000256" key="14">
    <source>
        <dbReference type="ARBA" id="ARBA00033245"/>
    </source>
</evidence>
<evidence type="ECO:0000259" key="18">
    <source>
        <dbReference type="Pfam" id="PF02096"/>
    </source>
</evidence>
<feature type="transmembrane region" description="Helical" evidence="17">
    <location>
        <begin position="99"/>
        <end position="120"/>
    </location>
</feature>
<reference evidence="19 20" key="1">
    <citation type="submission" date="2020-02" db="EMBL/GenBank/DDBJ databases">
        <authorList>
            <person name="Li X.-J."/>
            <person name="Feng X.-M."/>
        </authorList>
    </citation>
    <scope>NUCLEOTIDE SEQUENCE [LARGE SCALE GENOMIC DNA]</scope>
    <source>
        <strain evidence="19 20">CGMCC 4.7225</strain>
    </source>
</reference>
<keyword evidence="5" id="KW-1003">Cell membrane</keyword>
<evidence type="ECO:0000256" key="11">
    <source>
        <dbReference type="ARBA" id="ARBA00025034"/>
    </source>
</evidence>
<dbReference type="AlphaFoldDB" id="A0A6N9YSE1"/>
<evidence type="ECO:0000313" key="20">
    <source>
        <dbReference type="Proteomes" id="UP000469185"/>
    </source>
</evidence>
<sequence length="247" mass="26407">MYTFGPIAFLIGLASSIVSVLIGLLSPLAGTAAPALSIVVLTVLVRAALVPLGWIQMRAEFARRRLAPRLAELRRKYGSHPVRLREEAMRLYRDEGTSPLAGCLPALLQAPVFLAVYGLFLSPTVSGESNTLLEGTLFGVPLGERLVALTGDLIAMAPFAGLGAALVAVAWLQRRTTPPLTAEPDKPTVDTMRRVTGVLPFLVVVAVPIAPLAALVYLVTTTTWTLVERVVLRRVMATRQPPARPGS</sequence>
<organism evidence="19 20">
    <name type="scientific">Phytoactinopolyspora alkaliphila</name>
    <dbReference type="NCBI Taxonomy" id="1783498"/>
    <lineage>
        <taxon>Bacteria</taxon>
        <taxon>Bacillati</taxon>
        <taxon>Actinomycetota</taxon>
        <taxon>Actinomycetes</taxon>
        <taxon>Jiangellales</taxon>
        <taxon>Jiangellaceae</taxon>
        <taxon>Phytoactinopolyspora</taxon>
    </lineage>
</organism>
<evidence type="ECO:0000256" key="1">
    <source>
        <dbReference type="ARBA" id="ARBA00004651"/>
    </source>
</evidence>
<comment type="subcellular location">
    <subcellularLocation>
        <location evidence="1">Cell membrane</location>
        <topology evidence="1">Multi-pass membrane protein</topology>
    </subcellularLocation>
    <subcellularLocation>
        <location evidence="16">Membrane</location>
        <topology evidence="16">Multi-pass membrane protein</topology>
    </subcellularLocation>
</comment>
<dbReference type="InterPro" id="IPR047196">
    <property type="entry name" value="YidC_ALB_C"/>
</dbReference>
<evidence type="ECO:0000313" key="19">
    <source>
        <dbReference type="EMBL" id="NED97951.1"/>
    </source>
</evidence>
<dbReference type="PANTHER" id="PTHR12428:SF65">
    <property type="entry name" value="CYTOCHROME C OXIDASE ASSEMBLY PROTEIN COX18, MITOCHONDRIAL"/>
    <property type="match status" value="1"/>
</dbReference>
<dbReference type="EMBL" id="JAAGOB010000015">
    <property type="protein sequence ID" value="NED97951.1"/>
    <property type="molecule type" value="Genomic_DNA"/>
</dbReference>
<dbReference type="GO" id="GO:0015031">
    <property type="term" value="P:protein transport"/>
    <property type="evidence" value="ECO:0007669"/>
    <property type="project" value="UniProtKB-KW"/>
</dbReference>
<gene>
    <name evidence="19" type="ORF">G1H11_21875</name>
</gene>
<dbReference type="GO" id="GO:0051205">
    <property type="term" value="P:protein insertion into membrane"/>
    <property type="evidence" value="ECO:0007669"/>
    <property type="project" value="TreeGrafter"/>
</dbReference>
<protein>
    <recommendedName>
        <fullName evidence="3">Membrane protein insertase YidC</fullName>
    </recommendedName>
    <alternativeName>
        <fullName evidence="15">Foldase YidC</fullName>
    </alternativeName>
    <alternativeName>
        <fullName evidence="14">Membrane integrase YidC</fullName>
    </alternativeName>
    <alternativeName>
        <fullName evidence="13">Membrane protein YidC</fullName>
    </alternativeName>
</protein>
<evidence type="ECO:0000256" key="4">
    <source>
        <dbReference type="ARBA" id="ARBA00022448"/>
    </source>
</evidence>
<evidence type="ECO:0000256" key="8">
    <source>
        <dbReference type="ARBA" id="ARBA00022989"/>
    </source>
</evidence>
<evidence type="ECO:0000256" key="7">
    <source>
        <dbReference type="ARBA" id="ARBA00022927"/>
    </source>
</evidence>
<keyword evidence="8 17" id="KW-1133">Transmembrane helix</keyword>
<feature type="transmembrane region" description="Helical" evidence="17">
    <location>
        <begin position="35"/>
        <end position="55"/>
    </location>
</feature>
<accession>A0A6N9YSE1</accession>
<keyword evidence="20" id="KW-1185">Reference proteome</keyword>
<keyword evidence="7" id="KW-0653">Protein transport</keyword>
<dbReference type="Pfam" id="PF02096">
    <property type="entry name" value="60KD_IMP"/>
    <property type="match status" value="1"/>
</dbReference>
<evidence type="ECO:0000256" key="16">
    <source>
        <dbReference type="RuleBase" id="RU003945"/>
    </source>
</evidence>
<evidence type="ECO:0000256" key="15">
    <source>
        <dbReference type="ARBA" id="ARBA00033342"/>
    </source>
</evidence>
<keyword evidence="10" id="KW-0143">Chaperone</keyword>
<evidence type="ECO:0000256" key="9">
    <source>
        <dbReference type="ARBA" id="ARBA00023136"/>
    </source>
</evidence>
<comment type="caution">
    <text evidence="19">The sequence shown here is derived from an EMBL/GenBank/DDBJ whole genome shotgun (WGS) entry which is preliminary data.</text>
</comment>
<comment type="similarity">
    <text evidence="2">Belongs to the OXA1/ALB3/YidC family. Type 1 subfamily.</text>
</comment>
<name>A0A6N9YSE1_9ACTN</name>
<feature type="transmembrane region" description="Helical" evidence="17">
    <location>
        <begin position="198"/>
        <end position="219"/>
    </location>
</feature>
<dbReference type="NCBIfam" id="TIGR03592">
    <property type="entry name" value="yidC_oxa1_cterm"/>
    <property type="match status" value="1"/>
</dbReference>
<feature type="transmembrane region" description="Helical" evidence="17">
    <location>
        <begin position="153"/>
        <end position="172"/>
    </location>
</feature>
<keyword evidence="9 17" id="KW-0472">Membrane</keyword>
<dbReference type="CDD" id="cd20070">
    <property type="entry name" value="5TM_YidC_Alb3"/>
    <property type="match status" value="1"/>
</dbReference>
<comment type="subunit">
    <text evidence="12">Interacts with the Sec translocase complex via SecD. Specifically interacts with transmembrane segments of nascent integral membrane proteins during membrane integration.</text>
</comment>
<feature type="transmembrane region" description="Helical" evidence="17">
    <location>
        <begin position="7"/>
        <end position="29"/>
    </location>
</feature>